<evidence type="ECO:0008006" key="14">
    <source>
        <dbReference type="Google" id="ProtNLM"/>
    </source>
</evidence>
<evidence type="ECO:0000256" key="7">
    <source>
        <dbReference type="PROSITE-ProRule" id="PRU00221"/>
    </source>
</evidence>
<dbReference type="EMBL" id="OU898278">
    <property type="protein sequence ID" value="CAG9831751.1"/>
    <property type="molecule type" value="Genomic_DNA"/>
</dbReference>
<feature type="repeat" description="WD" evidence="7">
    <location>
        <begin position="66"/>
        <end position="91"/>
    </location>
</feature>
<dbReference type="Pfam" id="PF24760">
    <property type="entry name" value="TPR_IF140_C"/>
    <property type="match status" value="1"/>
</dbReference>
<dbReference type="InterPro" id="IPR056168">
    <property type="entry name" value="TPR_IF140/IFT172/WDR19"/>
</dbReference>
<sequence>MTLYFERPVVFPETGSISVNSVWHSNTPLLAVASFSQDRGGFVIIFDELGESLKNVNYPVHRSFQVTALSWHPNKIILVTGWENGELKIWNGSDKDFANVIGPHKAPITFLGFSEKGTRLVSCDSTGSVIGWKVDSRGDTNLSFHLDLKESITHLTFRRTVKTHIEFDVEGLAKAAVNGDEHALDMFSNWRPKTTARKFKVQDGADNVNFFVATQSGSIYYINTSGSCSEVFNAEGIPMSNILYHPSKDAMIVMIEGFTICYFSVDYQGHLSELAKVKLSGRVQTRNVGSQGITWAGSSCLAILTGDLTVRVWDIETNDNYVLPTQMKLYDTQDKYHTVNEIFTCIAYCTLNQTLCAGTNIGRVYFWGKKHNFTDLENPEDVWDLNNVNSISGTIKQVIWGSQMLRLPLLSVNCVTSVYIMKEQSICSTFSEKIWATQKTSSQVLVESDKGDFLLQLDSQVTDMSISEEILAFTDGRSIQCYDIVWDSVNIDRVESSLNEGGNKDFSVRRLSTFTAERDSIIVYHKNIIAMDAKSISIFSTMGSILFTIAAGMNEGENIGMDVSSNYLTIFTMEGFLKIHDLSVDPPKLLTSVRNMYDMVPDFGEIILAKTNSSGTKVAFTLAAANLIPDGKLYVWDIESDTVTFYDFRKYDSLENHKIENEEESQEKTKAEQKMDDNCKNRIPVGFCWDEKDSRLLICSARKLKRLVQKKGFLARTKSDEKKNLSDEDSILITMFVSPENSIRLHDIKPTDLEIKLLACVAPFIVSVQKLSIVRDIMSDFVGLEKCDGATSKAVLDFSYHLSLGDMDAAFKSIKLIQSKGVWHSLAKMCVKTKRLDVASVCLGHMGNAGAARALRLAVADDSLELEAKVALLAVHLNMPDEAEQLYIQCGRYDLQNKLLRSRNKMDAAHAVSESKDRINLRNTDHTWAKMLEQAGDFKEAAARYERANTHLYDVPRMLSDHPQQLQAYMSKTKDKEMLKWWGQYVESQGDMVSALKIYANAGDIYSQVRVLCFMGKETLASELARGNMQDKAALYHMARYYETVGNFEEAINMFTKATAYCNAVRLCKENNMIDELWNLSIVVSNKEKVQIAKYFEEQGDLEKSAMLYHRGGMLHKAIDLAFRTKQYDILQEIASELNADSDPSLVQKCAEYFIDNEQFDRAVDLLAIVKKYTEAINLCMKHNVQLTEDLAEKLTPSKDLVDEDTRETVLETLAESLMVQGNYHLATKKFTQAGDKIKAMKALLKSGDTDKIIFFAGVSRQREIYIMAANYLQSVDWQNHPEILKNIITFYSKGKALDLLANFYVACAQVEIDEFQNYEKAYGALTEASRCLQKITEPRDPKQIQRAADIVQQRITLVKRFVDIRKLFERGDGQTAITQCQQLLMTAGNDLEVAVRRGDVYSSMIQYLVKSGNYSEAKQYFVELRHLLEQSGNTPITYYITNEVLEGLANGLSIPVAQLLPKSTKMRVASEGDGDDVEEVVEE</sequence>
<keyword evidence="5" id="KW-0969">Cilium</keyword>
<keyword evidence="3" id="KW-0677">Repeat</keyword>
<dbReference type="GO" id="GO:0035721">
    <property type="term" value="P:intraciliary retrograde transport"/>
    <property type="evidence" value="ECO:0007669"/>
    <property type="project" value="TreeGrafter"/>
</dbReference>
<dbReference type="GO" id="GO:0036064">
    <property type="term" value="C:ciliary basal body"/>
    <property type="evidence" value="ECO:0007669"/>
    <property type="project" value="TreeGrafter"/>
</dbReference>
<feature type="domain" description="IFT140 first beta-propeller" evidence="8">
    <location>
        <begin position="3"/>
        <end position="424"/>
    </location>
</feature>
<dbReference type="InterPro" id="IPR056156">
    <property type="entry name" value="TPR_IF140_C"/>
</dbReference>
<dbReference type="Pfam" id="PF23383">
    <property type="entry name" value="Beta-prop_IFT140_1st"/>
    <property type="match status" value="1"/>
</dbReference>
<comment type="subcellular location">
    <subcellularLocation>
        <location evidence="1">Cell projection</location>
        <location evidence="1">Cilium</location>
    </subcellularLocation>
</comment>
<gene>
    <name evidence="12" type="ORF">DIABBA_LOCUS5316</name>
</gene>
<dbReference type="FunFam" id="1.25.40.470:FF:000018">
    <property type="entry name" value="Reduced mechanoreceptor potential A"/>
    <property type="match status" value="1"/>
</dbReference>
<dbReference type="InterPro" id="IPR056155">
    <property type="entry name" value="Beta-prop_IFT140_2nd"/>
</dbReference>
<evidence type="ECO:0000256" key="5">
    <source>
        <dbReference type="ARBA" id="ARBA00023069"/>
    </source>
</evidence>
<evidence type="ECO:0000259" key="10">
    <source>
        <dbReference type="Pfam" id="PF24760"/>
    </source>
</evidence>
<dbReference type="SMART" id="SM00320">
    <property type="entry name" value="WD40"/>
    <property type="match status" value="4"/>
</dbReference>
<organism evidence="12 13">
    <name type="scientific">Diabrotica balteata</name>
    <name type="common">Banded cucumber beetle</name>
    <dbReference type="NCBI Taxonomy" id="107213"/>
    <lineage>
        <taxon>Eukaryota</taxon>
        <taxon>Metazoa</taxon>
        <taxon>Ecdysozoa</taxon>
        <taxon>Arthropoda</taxon>
        <taxon>Hexapoda</taxon>
        <taxon>Insecta</taxon>
        <taxon>Pterygota</taxon>
        <taxon>Neoptera</taxon>
        <taxon>Endopterygota</taxon>
        <taxon>Coleoptera</taxon>
        <taxon>Polyphaga</taxon>
        <taxon>Cucujiformia</taxon>
        <taxon>Chrysomeloidea</taxon>
        <taxon>Chrysomelidae</taxon>
        <taxon>Galerucinae</taxon>
        <taxon>Diabroticina</taxon>
        <taxon>Diabroticites</taxon>
        <taxon>Diabrotica</taxon>
    </lineage>
</organism>
<dbReference type="SUPFAM" id="SSF48452">
    <property type="entry name" value="TPR-like"/>
    <property type="match status" value="3"/>
</dbReference>
<evidence type="ECO:0000256" key="2">
    <source>
        <dbReference type="ARBA" id="ARBA00022574"/>
    </source>
</evidence>
<evidence type="ECO:0000256" key="6">
    <source>
        <dbReference type="ARBA" id="ARBA00023273"/>
    </source>
</evidence>
<evidence type="ECO:0000259" key="11">
    <source>
        <dbReference type="Pfam" id="PF24762"/>
    </source>
</evidence>
<dbReference type="InterPro" id="IPR011990">
    <property type="entry name" value="TPR-like_helical_dom_sf"/>
</dbReference>
<dbReference type="InterPro" id="IPR056154">
    <property type="entry name" value="Beta-prop_IFT140_1st"/>
</dbReference>
<evidence type="ECO:0000259" key="9">
    <source>
        <dbReference type="Pfam" id="PF23385"/>
    </source>
</evidence>
<accession>A0A9N9STX6</accession>
<evidence type="ECO:0000259" key="8">
    <source>
        <dbReference type="Pfam" id="PF23383"/>
    </source>
</evidence>
<dbReference type="GO" id="GO:0030991">
    <property type="term" value="C:intraciliary transport particle A"/>
    <property type="evidence" value="ECO:0007669"/>
    <property type="project" value="TreeGrafter"/>
</dbReference>
<dbReference type="InterPro" id="IPR036322">
    <property type="entry name" value="WD40_repeat_dom_sf"/>
</dbReference>
<dbReference type="Gene3D" id="1.25.40.10">
    <property type="entry name" value="Tetratricopeptide repeat domain"/>
    <property type="match status" value="1"/>
</dbReference>
<evidence type="ECO:0000256" key="1">
    <source>
        <dbReference type="ARBA" id="ARBA00004138"/>
    </source>
</evidence>
<dbReference type="Gene3D" id="1.25.40.470">
    <property type="match status" value="2"/>
</dbReference>
<evidence type="ECO:0000256" key="3">
    <source>
        <dbReference type="ARBA" id="ARBA00022737"/>
    </source>
</evidence>
<keyword evidence="4" id="KW-0802">TPR repeat</keyword>
<keyword evidence="2 7" id="KW-0853">WD repeat</keyword>
<dbReference type="OrthoDB" id="10258787at2759"/>
<feature type="domain" description="IFT140 second beta-propeller" evidence="9">
    <location>
        <begin position="433"/>
        <end position="770"/>
    </location>
</feature>
<protein>
    <recommendedName>
        <fullName evidence="14">Intraflagellar transport protein 140 homolog</fullName>
    </recommendedName>
</protein>
<dbReference type="PANTHER" id="PTHR15722:SF7">
    <property type="entry name" value="INTRAFLAGELLAR TRANSPORT PROTEIN 140 HOMOLOG"/>
    <property type="match status" value="1"/>
</dbReference>
<evidence type="ECO:0000313" key="12">
    <source>
        <dbReference type="EMBL" id="CAG9831751.1"/>
    </source>
</evidence>
<name>A0A9N9STX6_DIABA</name>
<dbReference type="InterPro" id="IPR001680">
    <property type="entry name" value="WD40_rpt"/>
</dbReference>
<dbReference type="Pfam" id="PF24762">
    <property type="entry name" value="TPR_IF140-IFT172"/>
    <property type="match status" value="1"/>
</dbReference>
<keyword evidence="13" id="KW-1185">Reference proteome</keyword>
<reference evidence="12" key="1">
    <citation type="submission" date="2022-01" db="EMBL/GenBank/DDBJ databases">
        <authorList>
            <person name="King R."/>
        </authorList>
    </citation>
    <scope>NUCLEOTIDE SEQUENCE</scope>
</reference>
<evidence type="ECO:0000256" key="4">
    <source>
        <dbReference type="ARBA" id="ARBA00022803"/>
    </source>
</evidence>
<dbReference type="SUPFAM" id="SSF50978">
    <property type="entry name" value="WD40 repeat-like"/>
    <property type="match status" value="2"/>
</dbReference>
<feature type="domain" description="IF140/IFT172/WDR19 TPR" evidence="11">
    <location>
        <begin position="805"/>
        <end position="1291"/>
    </location>
</feature>
<evidence type="ECO:0000313" key="13">
    <source>
        <dbReference type="Proteomes" id="UP001153709"/>
    </source>
</evidence>
<proteinExistence type="predicted"/>
<dbReference type="Gene3D" id="2.130.10.10">
    <property type="entry name" value="YVTN repeat-like/Quinoprotein amine dehydrogenase"/>
    <property type="match status" value="1"/>
</dbReference>
<keyword evidence="6" id="KW-0966">Cell projection</keyword>
<dbReference type="Proteomes" id="UP001153709">
    <property type="component" value="Chromosome 3"/>
</dbReference>
<dbReference type="InterPro" id="IPR015943">
    <property type="entry name" value="WD40/YVTN_repeat-like_dom_sf"/>
</dbReference>
<dbReference type="PANTHER" id="PTHR15722">
    <property type="entry name" value="IFT140/172-RELATED"/>
    <property type="match status" value="1"/>
</dbReference>
<feature type="domain" description="IF140 C-terminal TPR" evidence="10">
    <location>
        <begin position="1299"/>
        <end position="1425"/>
    </location>
</feature>
<dbReference type="PROSITE" id="PS50082">
    <property type="entry name" value="WD_REPEATS_2"/>
    <property type="match status" value="1"/>
</dbReference>
<dbReference type="Pfam" id="PF23385">
    <property type="entry name" value="Beta-prop_IFT140_2nd"/>
    <property type="match status" value="1"/>
</dbReference>
<dbReference type="GO" id="GO:0005930">
    <property type="term" value="C:axoneme"/>
    <property type="evidence" value="ECO:0007669"/>
    <property type="project" value="TreeGrafter"/>
</dbReference>